<dbReference type="PROSITE" id="PS00631">
    <property type="entry name" value="CYTOSOL_AP"/>
    <property type="match status" value="1"/>
</dbReference>
<keyword evidence="4 8" id="KW-0031">Aminopeptidase</keyword>
<dbReference type="Pfam" id="PF00883">
    <property type="entry name" value="Peptidase_M17"/>
    <property type="match status" value="1"/>
</dbReference>
<dbReference type="RefSeq" id="WP_118913138.1">
    <property type="nucleotide sequence ID" value="NZ_QWLM01000005.1"/>
</dbReference>
<evidence type="ECO:0000256" key="8">
    <source>
        <dbReference type="HAMAP-Rule" id="MF_00181"/>
    </source>
</evidence>
<dbReference type="NCBIfam" id="NF002073">
    <property type="entry name" value="PRK00913.1-2"/>
    <property type="match status" value="1"/>
</dbReference>
<keyword evidence="6 8" id="KW-0378">Hydrolase</keyword>
<name>A0A417Z755_9MICO</name>
<comment type="cofactor">
    <cofactor evidence="8">
        <name>Mn(2+)</name>
        <dbReference type="ChEBI" id="CHEBI:29035"/>
    </cofactor>
    <text evidence="8">Binds 2 manganese ions per subunit.</text>
</comment>
<evidence type="ECO:0000256" key="2">
    <source>
        <dbReference type="ARBA" id="ARBA00000967"/>
    </source>
</evidence>
<dbReference type="InterPro" id="IPR043472">
    <property type="entry name" value="Macro_dom-like"/>
</dbReference>
<feature type="binding site" evidence="8">
    <location>
        <position position="264"/>
    </location>
    <ligand>
        <name>Mn(2+)</name>
        <dbReference type="ChEBI" id="CHEBI:29035"/>
        <label>2</label>
    </ligand>
</feature>
<evidence type="ECO:0000313" key="11">
    <source>
        <dbReference type="Proteomes" id="UP000285376"/>
    </source>
</evidence>
<dbReference type="PANTHER" id="PTHR11963:SF23">
    <property type="entry name" value="CYTOSOL AMINOPEPTIDASE"/>
    <property type="match status" value="1"/>
</dbReference>
<evidence type="ECO:0000256" key="4">
    <source>
        <dbReference type="ARBA" id="ARBA00022438"/>
    </source>
</evidence>
<dbReference type="Gene3D" id="3.40.220.10">
    <property type="entry name" value="Leucine Aminopeptidase, subunit E, domain 1"/>
    <property type="match status" value="1"/>
</dbReference>
<dbReference type="EC" id="3.4.11.10" evidence="8"/>
<gene>
    <name evidence="8" type="primary">pepA</name>
    <name evidence="10" type="ORF">D1832_06485</name>
</gene>
<comment type="function">
    <text evidence="7 8">Presumably involved in the processing and regular turnover of intracellular proteins. Catalyzes the removal of unsubstituted N-terminal amino acids from various peptides.</text>
</comment>
<dbReference type="EC" id="3.4.11.1" evidence="8"/>
<proteinExistence type="inferred from homology"/>
<feature type="binding site" evidence="8">
    <location>
        <position position="341"/>
    </location>
    <ligand>
        <name>Mn(2+)</name>
        <dbReference type="ChEBI" id="CHEBI:29035"/>
        <label>1</label>
    </ligand>
</feature>
<dbReference type="GO" id="GO:0030145">
    <property type="term" value="F:manganese ion binding"/>
    <property type="evidence" value="ECO:0007669"/>
    <property type="project" value="UniProtKB-UniRule"/>
</dbReference>
<feature type="binding site" evidence="8">
    <location>
        <position position="259"/>
    </location>
    <ligand>
        <name>Mn(2+)</name>
        <dbReference type="ChEBI" id="CHEBI:29035"/>
        <label>2</label>
    </ligand>
</feature>
<dbReference type="CDD" id="cd00433">
    <property type="entry name" value="Peptidase_M17"/>
    <property type="match status" value="1"/>
</dbReference>
<dbReference type="InterPro" id="IPR023042">
    <property type="entry name" value="Peptidase_M17_leu_NH2_pept"/>
</dbReference>
<sequence length="494" mass="51215">MTTVNLSDKATAASKADVLVVLTAKSKDGARVVDPQGVSAETVKAVNAALGTLKAKAGADEVVRLAGIAGTEGLVLAVGSGQERDDALTDIGAQRDAAGSAARALTDVESAVFAFPASHAEAVGAVTEGVLLGAYVYGEYKKEPTKPVDDVKILVADAKEKGLTQAVADATIRANAQNWARDLVNMPPLDLYPGSFAEIVRKRLASSKVKVAVMDEKALAKAECGGLIGVGRGSARPPRLVTLTYKPNNAKRHISIVGKGITFDSGGLCIKPANGMVTMKCDMAGAAAVAAFVEAAAELELPVAITGYLCLAENMTGADAQRPGDVIRMHDGTTVEIDNTDAEGRLVMADGLCYASAEEPDLIIDIATLTGAAVLALGNRTAAVVGNNDEVRDDVISASDRVGEHMWPMPLLDHLRPSINSEVADLKHTGERMGGLITAAMFLKEFVGEKNGEQIDWVHLDIAAPAFNEGGAYGFTPKGGTGFAVRTLLEVAAS</sequence>
<evidence type="ECO:0000256" key="3">
    <source>
        <dbReference type="ARBA" id="ARBA00009528"/>
    </source>
</evidence>
<dbReference type="SUPFAM" id="SSF53187">
    <property type="entry name" value="Zn-dependent exopeptidases"/>
    <property type="match status" value="1"/>
</dbReference>
<dbReference type="InterPro" id="IPR011356">
    <property type="entry name" value="Leucine_aapep/pepB"/>
</dbReference>
<comment type="catalytic activity">
    <reaction evidence="1 8">
        <text>Release of an N-terminal amino acid, Xaa-|-Yaa-, in which Xaa is preferably Leu, but may be other amino acids including Pro although not Arg or Lys, and Yaa may be Pro. Amino acid amides and methyl esters are also readily hydrolyzed, but rates on arylamides are exceedingly low.</text>
        <dbReference type="EC" id="3.4.11.1"/>
    </reaction>
</comment>
<feature type="binding site" evidence="8">
    <location>
        <position position="343"/>
    </location>
    <ligand>
        <name>Mn(2+)</name>
        <dbReference type="ChEBI" id="CHEBI:29035"/>
        <label>2</label>
    </ligand>
</feature>
<dbReference type="InterPro" id="IPR008283">
    <property type="entry name" value="Peptidase_M17_N"/>
</dbReference>
<dbReference type="PRINTS" id="PR00481">
    <property type="entry name" value="LAMNOPPTDASE"/>
</dbReference>
<keyword evidence="8" id="KW-0963">Cytoplasm</keyword>
<dbReference type="GO" id="GO:0006508">
    <property type="term" value="P:proteolysis"/>
    <property type="evidence" value="ECO:0007669"/>
    <property type="project" value="UniProtKB-KW"/>
</dbReference>
<comment type="similarity">
    <text evidence="3 8">Belongs to the peptidase M17 family.</text>
</comment>
<dbReference type="InterPro" id="IPR000819">
    <property type="entry name" value="Peptidase_M17_C"/>
</dbReference>
<evidence type="ECO:0000256" key="1">
    <source>
        <dbReference type="ARBA" id="ARBA00000135"/>
    </source>
</evidence>
<evidence type="ECO:0000313" key="10">
    <source>
        <dbReference type="EMBL" id="RHW46464.1"/>
    </source>
</evidence>
<feature type="binding site" evidence="8">
    <location>
        <position position="264"/>
    </location>
    <ligand>
        <name>Mn(2+)</name>
        <dbReference type="ChEBI" id="CHEBI:29035"/>
        <label>1</label>
    </ligand>
</feature>
<dbReference type="Pfam" id="PF02789">
    <property type="entry name" value="Peptidase_M17_N"/>
    <property type="match status" value="1"/>
</dbReference>
<feature type="active site" evidence="8">
    <location>
        <position position="271"/>
    </location>
</feature>
<comment type="caution">
    <text evidence="10">The sequence shown here is derived from an EMBL/GenBank/DDBJ whole genome shotgun (WGS) entry which is preliminary data.</text>
</comment>
<keyword evidence="8" id="KW-0479">Metal-binding</keyword>
<evidence type="ECO:0000256" key="5">
    <source>
        <dbReference type="ARBA" id="ARBA00022670"/>
    </source>
</evidence>
<feature type="binding site" evidence="8">
    <location>
        <position position="343"/>
    </location>
    <ligand>
        <name>Mn(2+)</name>
        <dbReference type="ChEBI" id="CHEBI:29035"/>
        <label>1</label>
    </ligand>
</feature>
<dbReference type="AlphaFoldDB" id="A0A417Z755"/>
<evidence type="ECO:0000256" key="7">
    <source>
        <dbReference type="ARBA" id="ARBA00049972"/>
    </source>
</evidence>
<accession>A0A417Z755</accession>
<dbReference type="Gene3D" id="3.40.630.10">
    <property type="entry name" value="Zn peptidases"/>
    <property type="match status" value="1"/>
</dbReference>
<reference evidence="10 11" key="1">
    <citation type="submission" date="2018-08" db="EMBL/GenBank/DDBJ databases">
        <title>Whole genome sequence analysis of Dermacoccus abyssi bacteria isolated from Deep Mariana trench Micromonospora spp reveals genes involved in the environmental adaptation and production of secondary metabolites.</title>
        <authorList>
            <person name="Abdel-Mageed W.M."/>
            <person name="Lehri B."/>
            <person name="Nouioui I."/>
            <person name="Goodfellow I."/>
            <person name="Jaspars M."/>
            <person name="Karlyshev A."/>
        </authorList>
    </citation>
    <scope>NUCLEOTIDE SEQUENCE [LARGE SCALE GENOMIC DNA]</scope>
    <source>
        <strain evidence="10 11">MT1.1</strain>
    </source>
</reference>
<dbReference type="EMBL" id="QWLM01000005">
    <property type="protein sequence ID" value="RHW46464.1"/>
    <property type="molecule type" value="Genomic_DNA"/>
</dbReference>
<evidence type="ECO:0000256" key="6">
    <source>
        <dbReference type="ARBA" id="ARBA00022801"/>
    </source>
</evidence>
<dbReference type="SUPFAM" id="SSF52949">
    <property type="entry name" value="Macro domain-like"/>
    <property type="match status" value="1"/>
</dbReference>
<dbReference type="GO" id="GO:0070006">
    <property type="term" value="F:metalloaminopeptidase activity"/>
    <property type="evidence" value="ECO:0007669"/>
    <property type="project" value="InterPro"/>
</dbReference>
<protein>
    <recommendedName>
        <fullName evidence="8">Probable cytosol aminopeptidase</fullName>
        <ecNumber evidence="8">3.4.11.1</ecNumber>
    </recommendedName>
    <alternativeName>
        <fullName evidence="8">Leucine aminopeptidase</fullName>
        <shortName evidence="8">LAP</shortName>
        <ecNumber evidence="8">3.4.11.10</ecNumber>
    </alternativeName>
    <alternativeName>
        <fullName evidence="8">Leucyl aminopeptidase</fullName>
    </alternativeName>
</protein>
<evidence type="ECO:0000259" key="9">
    <source>
        <dbReference type="PROSITE" id="PS00631"/>
    </source>
</evidence>
<keyword evidence="5 8" id="KW-0645">Protease</keyword>
<dbReference type="GO" id="GO:0005737">
    <property type="term" value="C:cytoplasm"/>
    <property type="evidence" value="ECO:0007669"/>
    <property type="project" value="UniProtKB-SubCell"/>
</dbReference>
<comment type="subcellular location">
    <subcellularLocation>
        <location evidence="8">Cytoplasm</location>
    </subcellularLocation>
</comment>
<dbReference type="HAMAP" id="MF_00181">
    <property type="entry name" value="Cytosol_peptidase_M17"/>
    <property type="match status" value="1"/>
</dbReference>
<comment type="catalytic activity">
    <reaction evidence="2 8">
        <text>Release of an N-terminal amino acid, preferentially leucine, but not glutamic or aspartic acids.</text>
        <dbReference type="EC" id="3.4.11.10"/>
    </reaction>
</comment>
<organism evidence="10 11">
    <name type="scientific">Dermacoccus abyssi</name>
    <dbReference type="NCBI Taxonomy" id="322596"/>
    <lineage>
        <taxon>Bacteria</taxon>
        <taxon>Bacillati</taxon>
        <taxon>Actinomycetota</taxon>
        <taxon>Actinomycetes</taxon>
        <taxon>Micrococcales</taxon>
        <taxon>Dermacoccaceae</taxon>
        <taxon>Dermacoccus</taxon>
    </lineage>
</organism>
<feature type="binding site" evidence="8">
    <location>
        <position position="282"/>
    </location>
    <ligand>
        <name>Mn(2+)</name>
        <dbReference type="ChEBI" id="CHEBI:29035"/>
        <label>2</label>
    </ligand>
</feature>
<keyword evidence="8" id="KW-0464">Manganese</keyword>
<dbReference type="Proteomes" id="UP000285376">
    <property type="component" value="Unassembled WGS sequence"/>
</dbReference>
<feature type="active site" evidence="8">
    <location>
        <position position="345"/>
    </location>
</feature>
<dbReference type="PANTHER" id="PTHR11963">
    <property type="entry name" value="LEUCINE AMINOPEPTIDASE-RELATED"/>
    <property type="match status" value="1"/>
</dbReference>
<feature type="domain" description="Cytosol aminopeptidase" evidence="9">
    <location>
        <begin position="339"/>
        <end position="346"/>
    </location>
</feature>